<evidence type="ECO:0000313" key="2">
    <source>
        <dbReference type="Proteomes" id="UP000254794"/>
    </source>
</evidence>
<name>A0A378JNS9_9GAMM</name>
<dbReference type="RefSeq" id="WP_176579743.1">
    <property type="nucleotide sequence ID" value="NZ_CAAAHP010000003.1"/>
</dbReference>
<dbReference type="Proteomes" id="UP000254794">
    <property type="component" value="Unassembled WGS sequence"/>
</dbReference>
<protein>
    <submittedName>
        <fullName evidence="1">Uncharacterized protein</fullName>
    </submittedName>
</protein>
<reference evidence="1 2" key="1">
    <citation type="submission" date="2018-06" db="EMBL/GenBank/DDBJ databases">
        <authorList>
            <consortium name="Pathogen Informatics"/>
            <person name="Doyle S."/>
        </authorList>
    </citation>
    <scope>NUCLEOTIDE SEQUENCE [LARGE SCALE GENOMIC DNA]</scope>
    <source>
        <strain evidence="1 2">NCTC13316</strain>
    </source>
</reference>
<keyword evidence="2" id="KW-1185">Reference proteome</keyword>
<proteinExistence type="predicted"/>
<dbReference type="AlphaFoldDB" id="A0A378JNS9"/>
<evidence type="ECO:0000313" key="1">
    <source>
        <dbReference type="EMBL" id="STX52737.1"/>
    </source>
</evidence>
<sequence>MLIVPEPATQKKIAFRIRMNIKTHEEIMEYCQWAGITYRDFFIEEACKYILAHDKKWNTYKQNKGSLESQSLKENDDFVTLNIAELCE</sequence>
<dbReference type="EMBL" id="UGOD01000001">
    <property type="protein sequence ID" value="STX52737.1"/>
    <property type="molecule type" value="Genomic_DNA"/>
</dbReference>
<gene>
    <name evidence="1" type="ORF">NCTC13316_02860</name>
</gene>
<organism evidence="1 2">
    <name type="scientific">Legionella busanensis</name>
    <dbReference type="NCBI Taxonomy" id="190655"/>
    <lineage>
        <taxon>Bacteria</taxon>
        <taxon>Pseudomonadati</taxon>
        <taxon>Pseudomonadota</taxon>
        <taxon>Gammaproteobacteria</taxon>
        <taxon>Legionellales</taxon>
        <taxon>Legionellaceae</taxon>
        <taxon>Legionella</taxon>
    </lineage>
</organism>
<accession>A0A378JNS9</accession>